<accession>A0A975GN90</accession>
<gene>
    <name evidence="14 17" type="primary">bioB</name>
    <name evidence="17" type="ORF">dnm_035590</name>
</gene>
<keyword evidence="10 14" id="KW-0093">Biotin biosynthesis</keyword>
<dbReference type="GO" id="GO:0009102">
    <property type="term" value="P:biotin biosynthetic process"/>
    <property type="evidence" value="ECO:0007669"/>
    <property type="project" value="UniProtKB-UniRule"/>
</dbReference>
<dbReference type="Gene3D" id="3.20.20.70">
    <property type="entry name" value="Aldolase class I"/>
    <property type="match status" value="1"/>
</dbReference>
<dbReference type="SFLD" id="SFLDG01278">
    <property type="entry name" value="biotin_synthase_like"/>
    <property type="match status" value="1"/>
</dbReference>
<dbReference type="SFLD" id="SFLDG01060">
    <property type="entry name" value="BATS_domain_containing"/>
    <property type="match status" value="1"/>
</dbReference>
<evidence type="ECO:0000256" key="14">
    <source>
        <dbReference type="HAMAP-Rule" id="MF_01694"/>
    </source>
</evidence>
<evidence type="ECO:0000256" key="12">
    <source>
        <dbReference type="ARBA" id="ARBA00023014"/>
    </source>
</evidence>
<dbReference type="InterPro" id="IPR007197">
    <property type="entry name" value="rSAM"/>
</dbReference>
<dbReference type="Proteomes" id="UP000663722">
    <property type="component" value="Chromosome"/>
</dbReference>
<evidence type="ECO:0000256" key="6">
    <source>
        <dbReference type="ARBA" id="ARBA00022679"/>
    </source>
</evidence>
<evidence type="ECO:0000256" key="10">
    <source>
        <dbReference type="ARBA" id="ARBA00022756"/>
    </source>
</evidence>
<dbReference type="InterPro" id="IPR010722">
    <property type="entry name" value="BATS_dom"/>
</dbReference>
<dbReference type="RefSeq" id="WP_207682684.1">
    <property type="nucleotide sequence ID" value="NZ_CP061800.1"/>
</dbReference>
<feature type="binding site" evidence="14 15">
    <location>
        <position position="142"/>
    </location>
    <ligand>
        <name>[2Fe-2S] cluster</name>
        <dbReference type="ChEBI" id="CHEBI:190135"/>
    </ligand>
</feature>
<keyword evidence="6 14" id="KW-0808">Transferase</keyword>
<dbReference type="GO" id="GO:0051539">
    <property type="term" value="F:4 iron, 4 sulfur cluster binding"/>
    <property type="evidence" value="ECO:0007669"/>
    <property type="project" value="UniProtKB-KW"/>
</dbReference>
<evidence type="ECO:0000313" key="17">
    <source>
        <dbReference type="EMBL" id="QTA87525.1"/>
    </source>
</evidence>
<evidence type="ECO:0000256" key="15">
    <source>
        <dbReference type="PIRSR" id="PIRSR001619-1"/>
    </source>
</evidence>
<comment type="subunit">
    <text evidence="3 14">Homodimer.</text>
</comment>
<feature type="binding site" evidence="14 15">
    <location>
        <position position="111"/>
    </location>
    <ligand>
        <name>[2Fe-2S] cluster</name>
        <dbReference type="ChEBI" id="CHEBI:190135"/>
    </ligand>
</feature>
<dbReference type="GO" id="GO:0005506">
    <property type="term" value="F:iron ion binding"/>
    <property type="evidence" value="ECO:0007669"/>
    <property type="project" value="UniProtKB-UniRule"/>
</dbReference>
<evidence type="ECO:0000256" key="4">
    <source>
        <dbReference type="ARBA" id="ARBA00012236"/>
    </source>
</evidence>
<dbReference type="InterPro" id="IPR024177">
    <property type="entry name" value="Biotin_synthase"/>
</dbReference>
<feature type="binding site" evidence="14 15">
    <location>
        <position position="71"/>
    </location>
    <ligand>
        <name>[4Fe-4S] cluster</name>
        <dbReference type="ChEBI" id="CHEBI:49883"/>
        <note>4Fe-4S-S-AdoMet</note>
    </ligand>
</feature>
<reference evidence="17" key="1">
    <citation type="journal article" date="2021" name="Microb. Physiol.">
        <title>Proteogenomic Insights into the Physiology of Marine, Sulfate-Reducing, Filamentous Desulfonema limicola and Desulfonema magnum.</title>
        <authorList>
            <person name="Schnaars V."/>
            <person name="Wohlbrand L."/>
            <person name="Scheve S."/>
            <person name="Hinrichs C."/>
            <person name="Reinhardt R."/>
            <person name="Rabus R."/>
        </authorList>
    </citation>
    <scope>NUCLEOTIDE SEQUENCE</scope>
    <source>
        <strain evidence="17">4be13</strain>
    </source>
</reference>
<dbReference type="EMBL" id="CP061800">
    <property type="protein sequence ID" value="QTA87525.1"/>
    <property type="molecule type" value="Genomic_DNA"/>
</dbReference>
<comment type="cofactor">
    <cofactor evidence="15">
        <name>[2Fe-2S] cluster</name>
        <dbReference type="ChEBI" id="CHEBI:190135"/>
    </cofactor>
    <text evidence="15">Binds 1 [2Fe-2S] cluster. The cluster is coordinated with 3 cysteines and 1 arginine.</text>
</comment>
<dbReference type="EC" id="2.8.1.6" evidence="4 14"/>
<keyword evidence="11 14" id="KW-0408">Iron</keyword>
<evidence type="ECO:0000313" key="18">
    <source>
        <dbReference type="Proteomes" id="UP000663722"/>
    </source>
</evidence>
<feature type="binding site" evidence="14 15">
    <location>
        <position position="74"/>
    </location>
    <ligand>
        <name>[4Fe-4S] cluster</name>
        <dbReference type="ChEBI" id="CHEBI:49883"/>
        <note>4Fe-4S-S-AdoMet</note>
    </ligand>
</feature>
<evidence type="ECO:0000256" key="7">
    <source>
        <dbReference type="ARBA" id="ARBA00022691"/>
    </source>
</evidence>
<feature type="binding site" evidence="14 15">
    <location>
        <position position="202"/>
    </location>
    <ligand>
        <name>[2Fe-2S] cluster</name>
        <dbReference type="ChEBI" id="CHEBI:190135"/>
    </ligand>
</feature>
<dbReference type="InterPro" id="IPR006638">
    <property type="entry name" value="Elp3/MiaA/NifB-like_rSAM"/>
</dbReference>
<feature type="domain" description="Radical SAM core" evidence="16">
    <location>
        <begin position="49"/>
        <end position="277"/>
    </location>
</feature>
<organism evidence="17 18">
    <name type="scientific">Desulfonema magnum</name>
    <dbReference type="NCBI Taxonomy" id="45655"/>
    <lineage>
        <taxon>Bacteria</taxon>
        <taxon>Pseudomonadati</taxon>
        <taxon>Thermodesulfobacteriota</taxon>
        <taxon>Desulfobacteria</taxon>
        <taxon>Desulfobacterales</taxon>
        <taxon>Desulfococcaceae</taxon>
        <taxon>Desulfonema</taxon>
    </lineage>
</organism>
<evidence type="ECO:0000256" key="9">
    <source>
        <dbReference type="ARBA" id="ARBA00022723"/>
    </source>
</evidence>
<proteinExistence type="inferred from homology"/>
<dbReference type="SUPFAM" id="SSF102114">
    <property type="entry name" value="Radical SAM enzymes"/>
    <property type="match status" value="1"/>
</dbReference>
<comment type="caution">
    <text evidence="14">Lacks conserved residue(s) required for the propagation of feature annotation.</text>
</comment>
<comment type="cofactor">
    <cofactor evidence="14">
        <name>[2Fe-2S] cluster</name>
        <dbReference type="ChEBI" id="CHEBI:190135"/>
    </cofactor>
    <text evidence="14">Binds 1 [2Fe-2S] cluster. The cluster is coordinated with 3 cysteines and 1 arginine.</text>
</comment>
<protein>
    <recommendedName>
        <fullName evidence="4 14">Biotin synthase</fullName>
        <ecNumber evidence="4 14">2.8.1.6</ecNumber>
    </recommendedName>
</protein>
<dbReference type="CDD" id="cd01335">
    <property type="entry name" value="Radical_SAM"/>
    <property type="match status" value="1"/>
</dbReference>
<dbReference type="PANTHER" id="PTHR22976:SF2">
    <property type="entry name" value="BIOTIN SYNTHASE, MITOCHONDRIAL"/>
    <property type="match status" value="1"/>
</dbReference>
<comment type="cofactor">
    <cofactor evidence="14 15">
        <name>[4Fe-4S] cluster</name>
        <dbReference type="ChEBI" id="CHEBI:49883"/>
    </cofactor>
    <text evidence="14 15">Binds 1 [4Fe-4S] cluster. The cluster is coordinated with 3 cysteines and an exchangeable S-adenosyl-L-methionine.</text>
</comment>
<evidence type="ECO:0000256" key="2">
    <source>
        <dbReference type="ARBA" id="ARBA00010765"/>
    </source>
</evidence>
<comment type="function">
    <text evidence="14">Catalyzes the conversion of dethiobiotin (DTB) to biotin by the insertion of a sulfur atom into dethiobiotin via a radical-based mechanism.</text>
</comment>
<evidence type="ECO:0000256" key="1">
    <source>
        <dbReference type="ARBA" id="ARBA00004942"/>
    </source>
</evidence>
<dbReference type="PROSITE" id="PS51918">
    <property type="entry name" value="RADICAL_SAM"/>
    <property type="match status" value="1"/>
</dbReference>
<dbReference type="Pfam" id="PF04055">
    <property type="entry name" value="Radical_SAM"/>
    <property type="match status" value="1"/>
</dbReference>
<keyword evidence="9 14" id="KW-0479">Metal-binding</keyword>
<comment type="pathway">
    <text evidence="1 14">Cofactor biosynthesis; biotin biosynthesis; biotin from 7,8-diaminononanoate: step 2/2.</text>
</comment>
<dbReference type="InterPro" id="IPR058240">
    <property type="entry name" value="rSAM_sf"/>
</dbReference>
<dbReference type="InterPro" id="IPR002684">
    <property type="entry name" value="Biotin_synth/BioAB"/>
</dbReference>
<dbReference type="SMART" id="SM00876">
    <property type="entry name" value="BATS"/>
    <property type="match status" value="1"/>
</dbReference>
<evidence type="ECO:0000256" key="13">
    <source>
        <dbReference type="ARBA" id="ARBA00051157"/>
    </source>
</evidence>
<dbReference type="FunFam" id="3.20.20.70:FF:000026">
    <property type="entry name" value="Biotin synthase"/>
    <property type="match status" value="1"/>
</dbReference>
<comment type="similarity">
    <text evidence="2 14">Belongs to the radical SAM superfamily. Biotin synthase family.</text>
</comment>
<dbReference type="NCBIfam" id="TIGR00433">
    <property type="entry name" value="bioB"/>
    <property type="match status" value="1"/>
</dbReference>
<dbReference type="HAMAP" id="MF_01694">
    <property type="entry name" value="BioB"/>
    <property type="match status" value="1"/>
</dbReference>
<dbReference type="KEGG" id="dmm:dnm_035590"/>
<keyword evidence="8 14" id="KW-0001">2Fe-2S</keyword>
<keyword evidence="12 14" id="KW-0411">Iron-sulfur</keyword>
<keyword evidence="18" id="KW-1185">Reference proteome</keyword>
<evidence type="ECO:0000256" key="11">
    <source>
        <dbReference type="ARBA" id="ARBA00023004"/>
    </source>
</evidence>
<dbReference type="PIRSF" id="PIRSF001619">
    <property type="entry name" value="Biotin_synth"/>
    <property type="match status" value="1"/>
</dbReference>
<keyword evidence="5 14" id="KW-0004">4Fe-4S</keyword>
<evidence type="ECO:0000256" key="8">
    <source>
        <dbReference type="ARBA" id="ARBA00022714"/>
    </source>
</evidence>
<dbReference type="Pfam" id="PF06968">
    <property type="entry name" value="BATS"/>
    <property type="match status" value="1"/>
</dbReference>
<dbReference type="SMART" id="SM00729">
    <property type="entry name" value="Elp3"/>
    <property type="match status" value="1"/>
</dbReference>
<evidence type="ECO:0000256" key="5">
    <source>
        <dbReference type="ARBA" id="ARBA00022485"/>
    </source>
</evidence>
<dbReference type="InterPro" id="IPR013785">
    <property type="entry name" value="Aldolase_TIM"/>
</dbReference>
<dbReference type="GO" id="GO:0051537">
    <property type="term" value="F:2 iron, 2 sulfur cluster binding"/>
    <property type="evidence" value="ECO:0007669"/>
    <property type="project" value="UniProtKB-KW"/>
</dbReference>
<sequence>MDKNTLLQLAKDIIAGNAPEIETCKTLASIPEHDAFTLLPGADMIRNHYFGKTVHLCNICNGKSGRCTENCTFCSQSKFSQTDVPVYPLLSKEKLQEGALYAAEAPVNRYSIVTSGKRLSKKEVEAVAEAFSELDSDKVSYCASLGILDQEDFETLKAAGVSRYHHNLETAESFFKNICNTHTYQERVDTIMAAKAAGLSVCAGGIFGIGETDLQILELALALRDLDVDAVPINFLVPIKGTPLENHSGLTPLRCLKIIALFRYILPNKDIFICGGRTANLKSLHPMVFYAGASGIMTGNYLTTTGQTLQQDLEIVDQLGFTTK</sequence>
<name>A0A975GN90_9BACT</name>
<feature type="binding site" evidence="14 15">
    <location>
        <position position="67"/>
    </location>
    <ligand>
        <name>[4Fe-4S] cluster</name>
        <dbReference type="ChEBI" id="CHEBI:49883"/>
        <note>4Fe-4S-S-AdoMet</note>
    </ligand>
</feature>
<keyword evidence="7 14" id="KW-0949">S-adenosyl-L-methionine</keyword>
<dbReference type="PANTHER" id="PTHR22976">
    <property type="entry name" value="BIOTIN SYNTHASE"/>
    <property type="match status" value="1"/>
</dbReference>
<evidence type="ECO:0000256" key="3">
    <source>
        <dbReference type="ARBA" id="ARBA00011738"/>
    </source>
</evidence>
<dbReference type="AlphaFoldDB" id="A0A975GN90"/>
<dbReference type="SFLD" id="SFLDS00029">
    <property type="entry name" value="Radical_SAM"/>
    <property type="match status" value="1"/>
</dbReference>
<dbReference type="GO" id="GO:0004076">
    <property type="term" value="F:biotin synthase activity"/>
    <property type="evidence" value="ECO:0007669"/>
    <property type="project" value="UniProtKB-UniRule"/>
</dbReference>
<comment type="catalytic activity">
    <reaction evidence="13 14">
        <text>(4R,5S)-dethiobiotin + (sulfur carrier)-SH + 2 reduced [2Fe-2S]-[ferredoxin] + 2 S-adenosyl-L-methionine = (sulfur carrier)-H + biotin + 2 5'-deoxyadenosine + 2 L-methionine + 2 oxidized [2Fe-2S]-[ferredoxin]</text>
        <dbReference type="Rhea" id="RHEA:22060"/>
        <dbReference type="Rhea" id="RHEA-COMP:10000"/>
        <dbReference type="Rhea" id="RHEA-COMP:10001"/>
        <dbReference type="Rhea" id="RHEA-COMP:14737"/>
        <dbReference type="Rhea" id="RHEA-COMP:14739"/>
        <dbReference type="ChEBI" id="CHEBI:17319"/>
        <dbReference type="ChEBI" id="CHEBI:29917"/>
        <dbReference type="ChEBI" id="CHEBI:33737"/>
        <dbReference type="ChEBI" id="CHEBI:33738"/>
        <dbReference type="ChEBI" id="CHEBI:57586"/>
        <dbReference type="ChEBI" id="CHEBI:57844"/>
        <dbReference type="ChEBI" id="CHEBI:59789"/>
        <dbReference type="ChEBI" id="CHEBI:64428"/>
        <dbReference type="ChEBI" id="CHEBI:149473"/>
        <dbReference type="EC" id="2.8.1.6"/>
    </reaction>
</comment>
<evidence type="ECO:0000259" key="16">
    <source>
        <dbReference type="PROSITE" id="PS51918"/>
    </source>
</evidence>